<evidence type="ECO:0000256" key="14">
    <source>
        <dbReference type="ARBA" id="ARBA00023306"/>
    </source>
</evidence>
<dbReference type="PANTHER" id="PTHR47958">
    <property type="entry name" value="ATP-DEPENDENT RNA HELICASE DBP3"/>
    <property type="match status" value="1"/>
</dbReference>
<keyword evidence="10" id="KW-0694">RNA-binding</keyword>
<dbReference type="FunFam" id="1.10.150.20:FF:000032">
    <property type="entry name" value="meiotic recombination protein DMC1/LIM15 homolog"/>
    <property type="match status" value="1"/>
</dbReference>
<dbReference type="PROSITE" id="PS51195">
    <property type="entry name" value="Q_MOTIF"/>
    <property type="match status" value="1"/>
</dbReference>
<dbReference type="PROSITE" id="PS51192">
    <property type="entry name" value="HELICASE_ATP_BIND_1"/>
    <property type="match status" value="1"/>
</dbReference>
<dbReference type="InterPro" id="IPR020587">
    <property type="entry name" value="RecA_monomer-monomer_interface"/>
</dbReference>
<dbReference type="GO" id="GO:0005634">
    <property type="term" value="C:nucleus"/>
    <property type="evidence" value="ECO:0007669"/>
    <property type="project" value="UniProtKB-SubCell"/>
</dbReference>
<feature type="domain" description="RecA family profile 1" evidence="22">
    <location>
        <begin position="625"/>
        <end position="798"/>
    </location>
</feature>
<dbReference type="CDD" id="cd19514">
    <property type="entry name" value="DMC1"/>
    <property type="match status" value="1"/>
</dbReference>
<evidence type="ECO:0000256" key="12">
    <source>
        <dbReference type="ARBA" id="ARBA00023242"/>
    </source>
</evidence>
<dbReference type="SUPFAM" id="SSF47794">
    <property type="entry name" value="Rad51 N-terminal domain-like"/>
    <property type="match status" value="1"/>
</dbReference>
<dbReference type="GO" id="GO:0140664">
    <property type="term" value="F:ATP-dependent DNA damage sensor activity"/>
    <property type="evidence" value="ECO:0007669"/>
    <property type="project" value="InterPro"/>
</dbReference>
<accession>A0A836D4V2</accession>
<dbReference type="CDD" id="cd18050">
    <property type="entry name" value="DEADc_DDX17"/>
    <property type="match status" value="1"/>
</dbReference>
<dbReference type="SUPFAM" id="SSF52540">
    <property type="entry name" value="P-loop containing nucleoside triphosphate hydrolases"/>
    <property type="match status" value="2"/>
</dbReference>
<dbReference type="InterPro" id="IPR014014">
    <property type="entry name" value="RNA_helicase_DEAD_Q_motif"/>
</dbReference>
<evidence type="ECO:0000259" key="23">
    <source>
        <dbReference type="PROSITE" id="PS50163"/>
    </source>
</evidence>
<comment type="similarity">
    <text evidence="2">Belongs to the FAM227 family.</text>
</comment>
<dbReference type="NCBIfam" id="TIGR02238">
    <property type="entry name" value="recomb_DMC1"/>
    <property type="match status" value="1"/>
</dbReference>
<feature type="domain" description="Helicase ATP-binding" evidence="24">
    <location>
        <begin position="974"/>
        <end position="1149"/>
    </location>
</feature>
<evidence type="ECO:0000256" key="3">
    <source>
        <dbReference type="ARBA" id="ARBA00008897"/>
    </source>
</evidence>
<evidence type="ECO:0000256" key="21">
    <source>
        <dbReference type="SAM" id="MobiDB-lite"/>
    </source>
</evidence>
<dbReference type="EMBL" id="JAEMGP010000003">
    <property type="protein sequence ID" value="KAG5212708.1"/>
    <property type="molecule type" value="Genomic_DNA"/>
</dbReference>
<evidence type="ECO:0000256" key="17">
    <source>
        <dbReference type="ARBA" id="ARBA00064395"/>
    </source>
</evidence>
<dbReference type="PROSITE" id="PS00039">
    <property type="entry name" value="DEAD_ATP_HELICASE"/>
    <property type="match status" value="1"/>
</dbReference>
<evidence type="ECO:0000256" key="20">
    <source>
        <dbReference type="RuleBase" id="RU003422"/>
    </source>
</evidence>
<dbReference type="Pfam" id="PF14520">
    <property type="entry name" value="HHH_5"/>
    <property type="match status" value="1"/>
</dbReference>
<keyword evidence="13" id="KW-0469">Meiosis</keyword>
<dbReference type="GO" id="GO:0000150">
    <property type="term" value="F:DNA strand exchange activity"/>
    <property type="evidence" value="ECO:0007669"/>
    <property type="project" value="InterPro"/>
</dbReference>
<evidence type="ECO:0000256" key="16">
    <source>
        <dbReference type="ARBA" id="ARBA00056818"/>
    </source>
</evidence>
<organism evidence="27 28">
    <name type="scientific">Ovis aries</name>
    <name type="common">Sheep</name>
    <dbReference type="NCBI Taxonomy" id="9940"/>
    <lineage>
        <taxon>Eukaryota</taxon>
        <taxon>Metazoa</taxon>
        <taxon>Chordata</taxon>
        <taxon>Craniata</taxon>
        <taxon>Vertebrata</taxon>
        <taxon>Euteleostomi</taxon>
        <taxon>Mammalia</taxon>
        <taxon>Eutheria</taxon>
        <taxon>Laurasiatheria</taxon>
        <taxon>Artiodactyla</taxon>
        <taxon>Ruminantia</taxon>
        <taxon>Pecora</taxon>
        <taxon>Bovidae</taxon>
        <taxon>Caprinae</taxon>
        <taxon>Ovis</taxon>
    </lineage>
</organism>
<dbReference type="Pfam" id="PF00271">
    <property type="entry name" value="Helicase_C"/>
    <property type="match status" value="1"/>
</dbReference>
<comment type="function">
    <text evidence="16">Participates in meiotic recombination, specifically in homologous strand assimilation, which is required for the resolution of meiotic double-strand breaks.</text>
</comment>
<evidence type="ECO:0000259" key="22">
    <source>
        <dbReference type="PROSITE" id="PS50162"/>
    </source>
</evidence>
<feature type="domain" description="RecA family profile 2" evidence="23">
    <location>
        <begin position="805"/>
        <end position="868"/>
    </location>
</feature>
<keyword evidence="12" id="KW-0539">Nucleus</keyword>
<gene>
    <name evidence="27" type="ORF">JEQ12_015137</name>
</gene>
<comment type="caution">
    <text evidence="27">The sequence shown here is derived from an EMBL/GenBank/DDBJ whole genome shotgun (WGS) entry which is preliminary data.</text>
</comment>
<dbReference type="InterPro" id="IPR001650">
    <property type="entry name" value="Helicase_C-like"/>
</dbReference>
<dbReference type="GO" id="GO:0003677">
    <property type="term" value="F:DNA binding"/>
    <property type="evidence" value="ECO:0007669"/>
    <property type="project" value="UniProtKB-KW"/>
</dbReference>
<dbReference type="InterPro" id="IPR027417">
    <property type="entry name" value="P-loop_NTPase"/>
</dbReference>
<dbReference type="InterPro" id="IPR046330">
    <property type="entry name" value="DDX17_ATP-bd-dom"/>
</dbReference>
<evidence type="ECO:0000259" key="24">
    <source>
        <dbReference type="PROSITE" id="PS51192"/>
    </source>
</evidence>
<comment type="subcellular location">
    <subcellularLocation>
        <location evidence="1">Nucleus</location>
    </subcellularLocation>
</comment>
<dbReference type="PROSITE" id="PS50163">
    <property type="entry name" value="RECA_3"/>
    <property type="match status" value="1"/>
</dbReference>
<evidence type="ECO:0000313" key="28">
    <source>
        <dbReference type="Proteomes" id="UP000664991"/>
    </source>
</evidence>
<dbReference type="FunFam" id="3.40.50.300:FF:000239">
    <property type="entry name" value="Meiotic recombination protein DMC1"/>
    <property type="match status" value="1"/>
</dbReference>
<evidence type="ECO:0000313" key="27">
    <source>
        <dbReference type="EMBL" id="KAG5212708.1"/>
    </source>
</evidence>
<dbReference type="Proteomes" id="UP000664991">
    <property type="component" value="Unassembled WGS sequence"/>
</dbReference>
<dbReference type="GO" id="GO:0005524">
    <property type="term" value="F:ATP binding"/>
    <property type="evidence" value="ECO:0007669"/>
    <property type="project" value="UniProtKB-KW"/>
</dbReference>
<feature type="short sequence motif" description="Q motif" evidence="19">
    <location>
        <begin position="943"/>
        <end position="971"/>
    </location>
</feature>
<comment type="similarity">
    <text evidence="3">Belongs to the RecA family. DMC1 subfamily.</text>
</comment>
<evidence type="ECO:0000256" key="18">
    <source>
        <dbReference type="ARBA" id="ARBA00071838"/>
    </source>
</evidence>
<dbReference type="InterPro" id="IPR020588">
    <property type="entry name" value="RecA_ATP-bd"/>
</dbReference>
<evidence type="ECO:0000256" key="9">
    <source>
        <dbReference type="ARBA" id="ARBA00022840"/>
    </source>
</evidence>
<dbReference type="InterPro" id="IPR010995">
    <property type="entry name" value="DNA_repair_Rad51/TF_NusA_a-hlx"/>
</dbReference>
<proteinExistence type="inferred from homology"/>
<dbReference type="SMART" id="SM00382">
    <property type="entry name" value="AAA"/>
    <property type="match status" value="1"/>
</dbReference>
<feature type="region of interest" description="Disordered" evidence="21">
    <location>
        <begin position="1432"/>
        <end position="1501"/>
    </location>
</feature>
<dbReference type="InterPro" id="IPR029417">
    <property type="entry name" value="FAM227"/>
</dbReference>
<evidence type="ECO:0000256" key="5">
    <source>
        <dbReference type="ARBA" id="ARBA00014590"/>
    </source>
</evidence>
<feature type="region of interest" description="Disordered" evidence="21">
    <location>
        <begin position="1326"/>
        <end position="1394"/>
    </location>
</feature>
<evidence type="ECO:0000256" key="1">
    <source>
        <dbReference type="ARBA" id="ARBA00004123"/>
    </source>
</evidence>
<keyword evidence="9 20" id="KW-0067">ATP-binding</keyword>
<dbReference type="InterPro" id="IPR003593">
    <property type="entry name" value="AAA+_ATPase"/>
</dbReference>
<dbReference type="CDD" id="cd18787">
    <property type="entry name" value="SF2_C_DEAD"/>
    <property type="match status" value="1"/>
</dbReference>
<keyword evidence="11" id="KW-0238">DNA-binding</keyword>
<reference evidence="27 28" key="1">
    <citation type="submission" date="2020-12" db="EMBL/GenBank/DDBJ databases">
        <title>De novo assembly of Tibetan sheep genome.</title>
        <authorList>
            <person name="Li X."/>
        </authorList>
    </citation>
    <scope>NUCLEOTIDE SEQUENCE [LARGE SCALE GENOMIC DNA]</scope>
    <source>
        <tissue evidence="27">Heart</tissue>
    </source>
</reference>
<feature type="domain" description="Helicase C-terminal" evidence="25">
    <location>
        <begin position="1177"/>
        <end position="1324"/>
    </location>
</feature>
<dbReference type="GO" id="GO:0007131">
    <property type="term" value="P:reciprocal meiotic recombination"/>
    <property type="evidence" value="ECO:0007669"/>
    <property type="project" value="InterPro"/>
</dbReference>
<dbReference type="InterPro" id="IPR013632">
    <property type="entry name" value="Rad51_C"/>
</dbReference>
<evidence type="ECO:0000259" key="26">
    <source>
        <dbReference type="PROSITE" id="PS51195"/>
    </source>
</evidence>
<evidence type="ECO:0000256" key="11">
    <source>
        <dbReference type="ARBA" id="ARBA00023125"/>
    </source>
</evidence>
<dbReference type="EC" id="3.6.4.13" evidence="4"/>
<keyword evidence="7" id="KW-0378">Hydrolase</keyword>
<evidence type="ECO:0000256" key="7">
    <source>
        <dbReference type="ARBA" id="ARBA00022801"/>
    </source>
</evidence>
<protein>
    <recommendedName>
        <fullName evidence="5">Activating signal cointegrator 1 complex subunit 3</fullName>
        <ecNumber evidence="4">3.6.4.13</ecNumber>
    </recommendedName>
    <alternativeName>
        <fullName evidence="18">Meiotic recombination protein DMC1/LIM15 homolog</fullName>
    </alternativeName>
</protein>
<dbReference type="InterPro" id="IPR000629">
    <property type="entry name" value="RNA-helicase_DEAD-box_CS"/>
</dbReference>
<dbReference type="GO" id="GO:0006281">
    <property type="term" value="P:DNA repair"/>
    <property type="evidence" value="ECO:0007669"/>
    <property type="project" value="InterPro"/>
</dbReference>
<dbReference type="GO" id="GO:0003724">
    <property type="term" value="F:RNA helicase activity"/>
    <property type="evidence" value="ECO:0007669"/>
    <property type="project" value="UniProtKB-EC"/>
</dbReference>
<dbReference type="FunFam" id="3.40.50.300:FF:000079">
    <property type="entry name" value="probable ATP-dependent RNA helicase DDX17"/>
    <property type="match status" value="1"/>
</dbReference>
<dbReference type="GO" id="GO:0016787">
    <property type="term" value="F:hydrolase activity"/>
    <property type="evidence" value="ECO:0007669"/>
    <property type="project" value="UniProtKB-KW"/>
</dbReference>
<comment type="catalytic activity">
    <reaction evidence="15">
        <text>ATP + H2O = ADP + phosphate + H(+)</text>
        <dbReference type="Rhea" id="RHEA:13065"/>
        <dbReference type="ChEBI" id="CHEBI:15377"/>
        <dbReference type="ChEBI" id="CHEBI:15378"/>
        <dbReference type="ChEBI" id="CHEBI:30616"/>
        <dbReference type="ChEBI" id="CHEBI:43474"/>
        <dbReference type="ChEBI" id="CHEBI:456216"/>
        <dbReference type="EC" id="3.6.4.13"/>
    </reaction>
</comment>
<evidence type="ECO:0000256" key="15">
    <source>
        <dbReference type="ARBA" id="ARBA00047984"/>
    </source>
</evidence>
<dbReference type="GO" id="GO:0007283">
    <property type="term" value="P:spermatogenesis"/>
    <property type="evidence" value="ECO:0007669"/>
    <property type="project" value="UniProtKB-ARBA"/>
</dbReference>
<name>A0A836D4V2_SHEEP</name>
<comment type="subunit">
    <text evidence="17">Double stacked ring-shaped homooctamer. Interacts with BRCA2. Interacts with the MND1-PSMC3IP heterodimer. Interacts with RAD51AP1; the interaction is direct and stimulates DMC1-mediated homologous recombination.</text>
</comment>
<feature type="compositionally biased region" description="Basic and acidic residues" evidence="21">
    <location>
        <begin position="1355"/>
        <end position="1382"/>
    </location>
</feature>
<evidence type="ECO:0000256" key="6">
    <source>
        <dbReference type="ARBA" id="ARBA00022741"/>
    </source>
</evidence>
<dbReference type="Gene3D" id="3.40.50.300">
    <property type="entry name" value="P-loop containing nucleotide triphosphate hydrolases"/>
    <property type="match status" value="3"/>
</dbReference>
<dbReference type="FunFam" id="3.40.50.300:FF:000008">
    <property type="entry name" value="ATP-dependent RNA helicase RhlB"/>
    <property type="match status" value="1"/>
</dbReference>
<feature type="compositionally biased region" description="Pro residues" evidence="21">
    <location>
        <begin position="1489"/>
        <end position="1501"/>
    </location>
</feature>
<feature type="compositionally biased region" description="Polar residues" evidence="21">
    <location>
        <begin position="1461"/>
        <end position="1470"/>
    </location>
</feature>
<dbReference type="Gene3D" id="1.10.150.20">
    <property type="entry name" value="5' to 3' exonuclease, C-terminal subdomain"/>
    <property type="match status" value="1"/>
</dbReference>
<dbReference type="GO" id="GO:0003723">
    <property type="term" value="F:RNA binding"/>
    <property type="evidence" value="ECO:0007669"/>
    <property type="project" value="UniProtKB-KW"/>
</dbReference>
<dbReference type="SMART" id="SM00490">
    <property type="entry name" value="HELICc"/>
    <property type="match status" value="1"/>
</dbReference>
<feature type="compositionally biased region" description="Polar residues" evidence="21">
    <location>
        <begin position="1340"/>
        <end position="1350"/>
    </location>
</feature>
<keyword evidence="6 20" id="KW-0547">Nucleotide-binding</keyword>
<dbReference type="Pfam" id="PF08423">
    <property type="entry name" value="Rad51"/>
    <property type="match status" value="1"/>
</dbReference>
<feature type="compositionally biased region" description="Low complexity" evidence="21">
    <location>
        <begin position="1432"/>
        <end position="1460"/>
    </location>
</feature>
<evidence type="ECO:0000256" key="10">
    <source>
        <dbReference type="ARBA" id="ARBA00022884"/>
    </source>
</evidence>
<evidence type="ECO:0000256" key="8">
    <source>
        <dbReference type="ARBA" id="ARBA00022806"/>
    </source>
</evidence>
<feature type="domain" description="DEAD-box RNA helicase Q" evidence="26">
    <location>
        <begin position="943"/>
        <end position="971"/>
    </location>
</feature>
<evidence type="ECO:0000256" key="4">
    <source>
        <dbReference type="ARBA" id="ARBA00012552"/>
    </source>
</evidence>
<sequence>MIADADLSPNPLVHSLVSFECEGFEVPFCSFSVEILCILLGPASVSYGDILGWGSGEEESEIKRNLLRGQEKSEGKSQYICKGSEFRNVKSFIIKRKTADKNLLAELYQYPSFDDSKPNNLPNGVDFCDLVGNVILAEKNPLSGKSFCSGRELEKFLSSPSVRAIWLDSFWWIFHERYQPKKEVQSKLFDRIAQNYALLLFCESRTHYEEALLKRLPLLLSKALYTSFCCCFPQSWFNTHEFKSDICNTMSLWISGIYPCPHSYNSWDYSKLDPERFRREELMLQRRRLLKGRDLSFLTARRYSVWKATQNRRTCCHHFADMNSTNERASSAQKNSVDGPKEHTYQTPVLRRPTKQVKRISAARELESMLPKQSYPACKSPPLTPNLFNIYGKSPLIVYFLLNYSTLQQHGQDLLMVRRERTKTIPYPFHPTESTLTYAEVINLTLSNMKKRRENFHQLNWLHWSEWNYFDEYLKELQDNFLREVKNIDQRAKDKKKANHTFIQASTLFEDTPEKKSRRIYQRETEFILRLYWVFVAARGLSLVAESLFQDIDLLQKHGINVADIKKLKSVGICTIKGIQMTTRRALCNVKGLSEAKVDKIKEAANKLIEPGFLTAFEYSEKRKMVFHITTGSQEFDKLLGGGIESMAITEAFGEFRTGKTQLSHTLCVTAQLPGAGGYSGGKIIFIDTENTFRPDRLRDIADRFNVDHNAVLDNVLYARAYTSEHQMELLDYVAAKFHEEAGIFKLLIIDSIMALFRVDFSGRGELAERQQKLAQMLSRLQKISEEYNVAVFVTNQMTADPGATMTFQADPKKPIGGHILAHASTTRISLRKGRGELRIAKIYDSPEMPENEATFAITAGGIGDAKEFGARGGGGLPPKKFGNPGERLRKKKWDLSELPKFEKNFYVEHPEVARLTPYEVDELRRKKEITVRGGDVCPKPVFAFHHANFPQYVMDVLMDQHFTEPTPIQCQGFPLALSGRDMVGIAQTGSGKTLAYLLPAIVHINHQPYLERGDGPICLVLAPTRELAQQVQQVADDYGKCSRLKSTCIYGGAPKGPQIRDLERGVEICIATPGRLIDFLESGKTNLRRCTYLVLDEADRMLDMGFEPQIRKIVDQIRPDRQTLMWSATWPKEVRQLAEDFLRDYTQINVGNLELSANHNILQIVDVCMESEKDHKLIQLMEEIMAEKENKTIIFVETKRRCDDLTRRMRRDGWPAMCIHGDKSQPERDWVLNEFRSGKAPILIATDVASRGLDVEDVKFVINYDYPNSSEDYVHRIGRTARSTNKGTAYTFFTPGNLKQARELIKVLEEANQAINPKLMQLVDHRGGGGGGGGRSRYRTTSSANNPNLMYQDECDRRLRGVKDGGRRDSASYRDRGETDRAGYANGSGYGSPNSAFGAQAGQYTYGQGTYGAAAYGTSGYTAQEYGAGTYGASSTTSTGRSSQSSSQQFSGIGRSGQQPQPLMSQQFAQPPGATNMIGYMGQTAYQYPPPPPPPPPSRK</sequence>
<keyword evidence="8" id="KW-0347">Helicase</keyword>
<dbReference type="InterPro" id="IPR011545">
    <property type="entry name" value="DEAD/DEAH_box_helicase_dom"/>
</dbReference>
<evidence type="ECO:0000259" key="25">
    <source>
        <dbReference type="PROSITE" id="PS51194"/>
    </source>
</evidence>
<dbReference type="GO" id="GO:0007292">
    <property type="term" value="P:female gamete generation"/>
    <property type="evidence" value="ECO:0007669"/>
    <property type="project" value="UniProtKB-ARBA"/>
</dbReference>
<dbReference type="PROSITE" id="PS51194">
    <property type="entry name" value="HELICASE_CTER"/>
    <property type="match status" value="1"/>
</dbReference>
<dbReference type="InterPro" id="IPR014001">
    <property type="entry name" value="Helicase_ATP-bd"/>
</dbReference>
<evidence type="ECO:0000256" key="19">
    <source>
        <dbReference type="PROSITE-ProRule" id="PRU00552"/>
    </source>
</evidence>
<evidence type="ECO:0000256" key="2">
    <source>
        <dbReference type="ARBA" id="ARBA00008666"/>
    </source>
</evidence>
<dbReference type="PROSITE" id="PS50162">
    <property type="entry name" value="RECA_2"/>
    <property type="match status" value="1"/>
</dbReference>
<dbReference type="Pfam" id="PF14922">
    <property type="entry name" value="FWWh"/>
    <property type="match status" value="1"/>
</dbReference>
<dbReference type="Pfam" id="PF00270">
    <property type="entry name" value="DEAD"/>
    <property type="match status" value="1"/>
</dbReference>
<keyword evidence="14" id="KW-0131">Cell cycle</keyword>
<dbReference type="InterPro" id="IPR011940">
    <property type="entry name" value="Dmc1"/>
</dbReference>
<evidence type="ECO:0000256" key="13">
    <source>
        <dbReference type="ARBA" id="ARBA00023254"/>
    </source>
</evidence>
<dbReference type="NCBIfam" id="NF003301">
    <property type="entry name" value="PRK04301.1"/>
    <property type="match status" value="1"/>
</dbReference>
<dbReference type="SMART" id="SM00487">
    <property type="entry name" value="DEXDc"/>
    <property type="match status" value="1"/>
</dbReference>